<dbReference type="CDD" id="cd07114">
    <property type="entry name" value="ALDH_DhaS"/>
    <property type="match status" value="1"/>
</dbReference>
<proteinExistence type="inferred from homology"/>
<dbReference type="InterPro" id="IPR029510">
    <property type="entry name" value="Ald_DH_CS_GLU"/>
</dbReference>
<name>A0A4R5BRB2_9ACTN</name>
<evidence type="ECO:0000256" key="1">
    <source>
        <dbReference type="ARBA" id="ARBA00009986"/>
    </source>
</evidence>
<comment type="similarity">
    <text evidence="1 4">Belongs to the aldehyde dehydrogenase family.</text>
</comment>
<accession>A0A4R5BRB2</accession>
<evidence type="ECO:0000256" key="3">
    <source>
        <dbReference type="PROSITE-ProRule" id="PRU10007"/>
    </source>
</evidence>
<keyword evidence="2 4" id="KW-0560">Oxidoreductase</keyword>
<dbReference type="AlphaFoldDB" id="A0A4R5BRB2"/>
<evidence type="ECO:0000313" key="6">
    <source>
        <dbReference type="EMBL" id="TDD88525.1"/>
    </source>
</evidence>
<reference evidence="6 7" key="1">
    <citation type="submission" date="2019-03" db="EMBL/GenBank/DDBJ databases">
        <title>Draft genome sequences of novel Actinobacteria.</title>
        <authorList>
            <person name="Sahin N."/>
            <person name="Ay H."/>
            <person name="Saygin H."/>
        </authorList>
    </citation>
    <scope>NUCLEOTIDE SEQUENCE [LARGE SCALE GENOMIC DNA]</scope>
    <source>
        <strain evidence="6 7">H3C3</strain>
    </source>
</reference>
<feature type="active site" evidence="3">
    <location>
        <position position="255"/>
    </location>
</feature>
<dbReference type="Pfam" id="PF00171">
    <property type="entry name" value="Aldedh"/>
    <property type="match status" value="1"/>
</dbReference>
<dbReference type="SUPFAM" id="SSF53720">
    <property type="entry name" value="ALDH-like"/>
    <property type="match status" value="1"/>
</dbReference>
<dbReference type="RefSeq" id="WP_131893531.1">
    <property type="nucleotide sequence ID" value="NZ_SMKU01000064.1"/>
</dbReference>
<gene>
    <name evidence="6" type="ORF">E1298_15010</name>
</gene>
<dbReference type="PROSITE" id="PS00687">
    <property type="entry name" value="ALDEHYDE_DEHYDR_GLU"/>
    <property type="match status" value="1"/>
</dbReference>
<evidence type="ECO:0000259" key="5">
    <source>
        <dbReference type="Pfam" id="PF00171"/>
    </source>
</evidence>
<dbReference type="InterPro" id="IPR016163">
    <property type="entry name" value="Ald_DH_C"/>
</dbReference>
<dbReference type="FunFam" id="3.40.605.10:FF:000007">
    <property type="entry name" value="NAD/NADP-dependent betaine aldehyde dehydrogenase"/>
    <property type="match status" value="1"/>
</dbReference>
<comment type="caution">
    <text evidence="6">The sequence shown here is derived from an EMBL/GenBank/DDBJ whole genome shotgun (WGS) entry which is preliminary data.</text>
</comment>
<dbReference type="Gene3D" id="3.40.605.10">
    <property type="entry name" value="Aldehyde Dehydrogenase, Chain A, domain 1"/>
    <property type="match status" value="1"/>
</dbReference>
<keyword evidence="7" id="KW-1185">Reference proteome</keyword>
<dbReference type="PANTHER" id="PTHR11699">
    <property type="entry name" value="ALDEHYDE DEHYDROGENASE-RELATED"/>
    <property type="match status" value="1"/>
</dbReference>
<dbReference type="Proteomes" id="UP000294513">
    <property type="component" value="Unassembled WGS sequence"/>
</dbReference>
<dbReference type="OrthoDB" id="6882680at2"/>
<evidence type="ECO:0000313" key="7">
    <source>
        <dbReference type="Proteomes" id="UP000294513"/>
    </source>
</evidence>
<feature type="domain" description="Aldehyde dehydrogenase" evidence="5">
    <location>
        <begin position="19"/>
        <end position="480"/>
    </location>
</feature>
<dbReference type="InterPro" id="IPR016161">
    <property type="entry name" value="Ald_DH/histidinol_DH"/>
</dbReference>
<evidence type="ECO:0000256" key="4">
    <source>
        <dbReference type="RuleBase" id="RU003345"/>
    </source>
</evidence>
<dbReference type="InterPro" id="IPR015590">
    <property type="entry name" value="Aldehyde_DH_dom"/>
</dbReference>
<evidence type="ECO:0000256" key="2">
    <source>
        <dbReference type="ARBA" id="ARBA00023002"/>
    </source>
</evidence>
<dbReference type="FunFam" id="3.40.309.10:FF:000012">
    <property type="entry name" value="Betaine aldehyde dehydrogenase"/>
    <property type="match status" value="1"/>
</dbReference>
<organism evidence="6 7">
    <name type="scientific">Actinomadura rubrisoli</name>
    <dbReference type="NCBI Taxonomy" id="2530368"/>
    <lineage>
        <taxon>Bacteria</taxon>
        <taxon>Bacillati</taxon>
        <taxon>Actinomycetota</taxon>
        <taxon>Actinomycetes</taxon>
        <taxon>Streptosporangiales</taxon>
        <taxon>Thermomonosporaceae</taxon>
        <taxon>Actinomadura</taxon>
    </lineage>
</organism>
<dbReference type="Gene3D" id="3.40.309.10">
    <property type="entry name" value="Aldehyde Dehydrogenase, Chain A, domain 2"/>
    <property type="match status" value="1"/>
</dbReference>
<dbReference type="EMBL" id="SMKU01000064">
    <property type="protein sequence ID" value="TDD88525.1"/>
    <property type="molecule type" value="Genomic_DNA"/>
</dbReference>
<sequence>MTGIATVIENKDLLIGGHWVPPVSGRTIASIDPATEEVWATVPEGAGPDVDRAVAAARDALRGPWSRLTATQRGRLLHVLSDLLERDAERLGRIETMDNGKPLRDTVGEVRRAVQWLRYFAGAADKVEGTVVPYKTDAHAFTRVEPVGVVAAITPWNSPISLYSWKLGPALAMGNTVVLKPSELTSVSAIELGRLVVEAGFPGGVVNIVTGFGRDAGARLVGHPGVDKVSVTGSYPTAQAIMRAAADGLKRVSFECGGKSPHIVFEDADLGRAVTVATHSAFRSTGQSCSLGSRLFLQRHIYPEFLDALVRRTERIRVGMPLDPATHIGPHTSAEQLAKTHHYLDAGRAEGGRIVTGGGRPEGLDKGYFVQPTIFEGLGNRSTVAREEVFGPVLTVIPFDDEEEAVRLANDTSYGLVAGLWTRDIARAHRVAARLEAGTVSVNTFRPVHWTLPYGGYKSSGLGRENGLAVLREYAEIKSVVIDYSDAEPDDPFAVA</sequence>
<dbReference type="InterPro" id="IPR016162">
    <property type="entry name" value="Ald_DH_N"/>
</dbReference>
<protein>
    <submittedName>
        <fullName evidence="6">Aldehyde dehydrogenase</fullName>
    </submittedName>
</protein>
<dbReference type="GO" id="GO:0016620">
    <property type="term" value="F:oxidoreductase activity, acting on the aldehyde or oxo group of donors, NAD or NADP as acceptor"/>
    <property type="evidence" value="ECO:0007669"/>
    <property type="project" value="InterPro"/>
</dbReference>